<accession>F8A2N2</accession>
<keyword evidence="3" id="KW-1185">Reference proteome</keyword>
<evidence type="ECO:0000313" key="2">
    <source>
        <dbReference type="EMBL" id="AEI13025.1"/>
    </source>
</evidence>
<dbReference type="OrthoDB" id="7950859at2"/>
<dbReference type="EMBL" id="CP002665">
    <property type="protein sequence ID" value="AEI13025.1"/>
    <property type="molecule type" value="Genomic_DNA"/>
</dbReference>
<dbReference type="HOGENOM" id="CLU_2932806_0_0_11"/>
<dbReference type="STRING" id="593907.Celgi_2526"/>
<feature type="region of interest" description="Disordered" evidence="1">
    <location>
        <begin position="39"/>
        <end position="60"/>
    </location>
</feature>
<protein>
    <submittedName>
        <fullName evidence="2">Uncharacterized protein</fullName>
    </submittedName>
</protein>
<dbReference type="KEGG" id="cga:Celgi_2526"/>
<name>F8A2N2_CELGA</name>
<dbReference type="Proteomes" id="UP000000485">
    <property type="component" value="Chromosome"/>
</dbReference>
<gene>
    <name evidence="2" type="ordered locus">Celgi_2526</name>
</gene>
<evidence type="ECO:0000313" key="3">
    <source>
        <dbReference type="Proteomes" id="UP000000485"/>
    </source>
</evidence>
<reference evidence="3" key="1">
    <citation type="submission" date="2011-04" db="EMBL/GenBank/DDBJ databases">
        <title>Complete sequence of Cellvibrio gilvus ATCC 13127.</title>
        <authorList>
            <person name="Lucas S."/>
            <person name="Han J."/>
            <person name="Lapidus A."/>
            <person name="Cheng J.-F."/>
            <person name="Goodwin L."/>
            <person name="Pitluck S."/>
            <person name="Peters L."/>
            <person name="Munk A."/>
            <person name="Detter J.C."/>
            <person name="Han C."/>
            <person name="Tapia R."/>
            <person name="Land M."/>
            <person name="Hauser L."/>
            <person name="Kyrpides N."/>
            <person name="Ivanova N."/>
            <person name="Ovchinnikova G."/>
            <person name="Pagani I."/>
            <person name="Mead D."/>
            <person name="Brumm P."/>
            <person name="Woyke T."/>
        </authorList>
    </citation>
    <scope>NUCLEOTIDE SEQUENCE [LARGE SCALE GENOMIC DNA]</scope>
    <source>
        <strain evidence="3">ATCC 13127 / NRRL B-14078</strain>
    </source>
</reference>
<evidence type="ECO:0000256" key="1">
    <source>
        <dbReference type="SAM" id="MobiDB-lite"/>
    </source>
</evidence>
<proteinExistence type="predicted"/>
<organism evidence="2 3">
    <name type="scientific">Cellulomonas gilvus (strain ATCC 13127 / NRRL B-14078)</name>
    <name type="common">Cellvibrio gilvus</name>
    <dbReference type="NCBI Taxonomy" id="593907"/>
    <lineage>
        <taxon>Bacteria</taxon>
        <taxon>Bacillati</taxon>
        <taxon>Actinomycetota</taxon>
        <taxon>Actinomycetes</taxon>
        <taxon>Micrococcales</taxon>
        <taxon>Cellulomonadaceae</taxon>
        <taxon>Cellulomonas</taxon>
    </lineage>
</organism>
<sequence length="60" mass="6495">MNREWHAEHALGSKAPLDARVAWHREHAQVCACRPVPASLRPLLSTPTPTPTPVAPPTPA</sequence>
<dbReference type="AlphaFoldDB" id="F8A2N2"/>
<feature type="compositionally biased region" description="Pro residues" evidence="1">
    <location>
        <begin position="48"/>
        <end position="60"/>
    </location>
</feature>